<keyword evidence="1" id="KW-0812">Transmembrane</keyword>
<feature type="transmembrane region" description="Helical" evidence="1">
    <location>
        <begin position="39"/>
        <end position="61"/>
    </location>
</feature>
<comment type="caution">
    <text evidence="2">The sequence shown here is derived from an EMBL/GenBank/DDBJ whole genome shotgun (WGS) entry which is preliminary data.</text>
</comment>
<evidence type="ECO:0000256" key="1">
    <source>
        <dbReference type="SAM" id="Phobius"/>
    </source>
</evidence>
<keyword evidence="3" id="KW-1185">Reference proteome</keyword>
<dbReference type="Proteomes" id="UP001519460">
    <property type="component" value="Unassembled WGS sequence"/>
</dbReference>
<accession>A0ABD0LX58</accession>
<evidence type="ECO:0000313" key="3">
    <source>
        <dbReference type="Proteomes" id="UP001519460"/>
    </source>
</evidence>
<evidence type="ECO:0000313" key="2">
    <source>
        <dbReference type="EMBL" id="KAK7504092.1"/>
    </source>
</evidence>
<name>A0ABD0LX58_9CAEN</name>
<dbReference type="AlphaFoldDB" id="A0ABD0LX58"/>
<proteinExistence type="predicted"/>
<reference evidence="2 3" key="1">
    <citation type="journal article" date="2023" name="Sci. Data">
        <title>Genome assembly of the Korean intertidal mud-creeper Batillaria attramentaria.</title>
        <authorList>
            <person name="Patra A.K."/>
            <person name="Ho P.T."/>
            <person name="Jun S."/>
            <person name="Lee S.J."/>
            <person name="Kim Y."/>
            <person name="Won Y.J."/>
        </authorList>
    </citation>
    <scope>NUCLEOTIDE SEQUENCE [LARGE SCALE GENOMIC DNA]</scope>
    <source>
        <strain evidence="2">Wonlab-2016</strain>
    </source>
</reference>
<protein>
    <submittedName>
        <fullName evidence="2">Uncharacterized protein</fullName>
    </submittedName>
</protein>
<dbReference type="EMBL" id="JACVVK020000017">
    <property type="protein sequence ID" value="KAK7504092.1"/>
    <property type="molecule type" value="Genomic_DNA"/>
</dbReference>
<keyword evidence="1" id="KW-1133">Transmembrane helix</keyword>
<organism evidence="2 3">
    <name type="scientific">Batillaria attramentaria</name>
    <dbReference type="NCBI Taxonomy" id="370345"/>
    <lineage>
        <taxon>Eukaryota</taxon>
        <taxon>Metazoa</taxon>
        <taxon>Spiralia</taxon>
        <taxon>Lophotrochozoa</taxon>
        <taxon>Mollusca</taxon>
        <taxon>Gastropoda</taxon>
        <taxon>Caenogastropoda</taxon>
        <taxon>Sorbeoconcha</taxon>
        <taxon>Cerithioidea</taxon>
        <taxon>Batillariidae</taxon>
        <taxon>Batillaria</taxon>
    </lineage>
</organism>
<gene>
    <name evidence="2" type="ORF">BaRGS_00004824</name>
</gene>
<sequence length="68" mass="7336">MKGDNKMGWVCLLATGRSSPAVAIQSIYNSRIARLINTAFLLYSGWMVLATPNCAASVLGAKEMRCGR</sequence>
<keyword evidence="1" id="KW-0472">Membrane</keyword>